<dbReference type="KEGG" id="cfl:Cfla_2867"/>
<evidence type="ECO:0000313" key="1">
    <source>
        <dbReference type="EMBL" id="ADG75751.1"/>
    </source>
</evidence>
<dbReference type="PANTHER" id="PTHR34724">
    <property type="entry name" value="OS12G0596101 PROTEIN"/>
    <property type="match status" value="1"/>
</dbReference>
<organism evidence="1 2">
    <name type="scientific">Cellulomonas flavigena (strain ATCC 482 / DSM 20109 / BCRC 11376 / JCM 18109 / NBRC 3775 / NCIMB 8073 / NRS 134)</name>
    <dbReference type="NCBI Taxonomy" id="446466"/>
    <lineage>
        <taxon>Bacteria</taxon>
        <taxon>Bacillati</taxon>
        <taxon>Actinomycetota</taxon>
        <taxon>Actinomycetes</taxon>
        <taxon>Micrococcales</taxon>
        <taxon>Cellulomonadaceae</taxon>
        <taxon>Cellulomonas</taxon>
    </lineage>
</organism>
<evidence type="ECO:0000313" key="2">
    <source>
        <dbReference type="Proteomes" id="UP000000849"/>
    </source>
</evidence>
<name>D5UK90_CELFN</name>
<dbReference type="AlphaFoldDB" id="D5UK90"/>
<dbReference type="eggNOG" id="ENOG5033894">
    <property type="taxonomic scope" value="Bacteria"/>
</dbReference>
<dbReference type="OrthoDB" id="4377282at2"/>
<dbReference type="Proteomes" id="UP000000849">
    <property type="component" value="Chromosome"/>
</dbReference>
<dbReference type="PANTHER" id="PTHR34724:SF2">
    <property type="entry name" value="OS12G0596101 PROTEIN"/>
    <property type="match status" value="1"/>
</dbReference>
<accession>D5UK90</accession>
<sequence>MCRATTCRVCGKTTWAGCGQHVSAVKQTVLASDWCDGKHTAAQTEAAAASRGGFLARLFGR</sequence>
<gene>
    <name evidence="1" type="ordered locus">Cfla_2867</name>
</gene>
<dbReference type="EMBL" id="CP001964">
    <property type="protein sequence ID" value="ADG75751.1"/>
    <property type="molecule type" value="Genomic_DNA"/>
</dbReference>
<dbReference type="STRING" id="446466.Cfla_2867"/>
<dbReference type="HOGENOM" id="CLU_175850_2_0_11"/>
<protein>
    <submittedName>
        <fullName evidence="1">Uncharacterized protein</fullName>
    </submittedName>
</protein>
<keyword evidence="2" id="KW-1185">Reference proteome</keyword>
<proteinExistence type="predicted"/>
<dbReference type="RefSeq" id="WP_013118082.1">
    <property type="nucleotide sequence ID" value="NC_014151.1"/>
</dbReference>
<reference evidence="1 2" key="1">
    <citation type="journal article" date="2010" name="Stand. Genomic Sci.">
        <title>Complete genome sequence of Cellulomonas flavigena type strain (134).</title>
        <authorList>
            <person name="Abt B."/>
            <person name="Foster B."/>
            <person name="Lapidus A."/>
            <person name="Clum A."/>
            <person name="Sun H."/>
            <person name="Pukall R."/>
            <person name="Lucas S."/>
            <person name="Glavina Del Rio T."/>
            <person name="Nolan M."/>
            <person name="Tice H."/>
            <person name="Cheng J.F."/>
            <person name="Pitluck S."/>
            <person name="Liolios K."/>
            <person name="Ivanova N."/>
            <person name="Mavromatis K."/>
            <person name="Ovchinnikova G."/>
            <person name="Pati A."/>
            <person name="Goodwin L."/>
            <person name="Chen A."/>
            <person name="Palaniappan K."/>
            <person name="Land M."/>
            <person name="Hauser L."/>
            <person name="Chang Y.J."/>
            <person name="Jeffries C.D."/>
            <person name="Rohde M."/>
            <person name="Goker M."/>
            <person name="Woyke T."/>
            <person name="Bristow J."/>
            <person name="Eisen J.A."/>
            <person name="Markowitz V."/>
            <person name="Hugenholtz P."/>
            <person name="Kyrpides N.C."/>
            <person name="Klenk H.P."/>
        </authorList>
    </citation>
    <scope>NUCLEOTIDE SEQUENCE [LARGE SCALE GENOMIC DNA]</scope>
    <source>
        <strain evidence="2">ATCC 482 / DSM 20109 / BCRC 11376 / JCM 18109 / NBRC 3775 / NCIMB 8073 / NRS 134</strain>
    </source>
</reference>